<reference evidence="2 4" key="2">
    <citation type="submission" date="2023-11" db="EMBL/GenBank/DDBJ databases">
        <title>MicrobeMod: A computational toolkit for identifying prokaryotic methylation and restriction-modification with nanopore sequencing.</title>
        <authorList>
            <person name="Crits-Christoph A."/>
            <person name="Kang S.C."/>
            <person name="Lee H."/>
            <person name="Ostrov N."/>
        </authorList>
    </citation>
    <scope>NUCLEOTIDE SEQUENCE [LARGE SCALE GENOMIC DNA]</scope>
    <source>
        <strain evidence="2 4">ATCC 23090</strain>
    </source>
</reference>
<dbReference type="Proteomes" id="UP001326715">
    <property type="component" value="Chromosome"/>
</dbReference>
<evidence type="ECO:0000313" key="3">
    <source>
        <dbReference type="Proteomes" id="UP000183788"/>
    </source>
</evidence>
<protein>
    <submittedName>
        <fullName evidence="1">Uncharacterized protein</fullName>
    </submittedName>
</protein>
<sequence length="80" mass="9213">MGDHLNSIKQAAGRSGYKEGNNPYHLLFALKNLKRGIFKPYQLAVKKRDNPQITRRYPAYKPPLTRILKEAAYLRVITSL</sequence>
<proteinExistence type="predicted"/>
<keyword evidence="4" id="KW-1185">Reference proteome</keyword>
<dbReference type="EMBL" id="FPIZ01000001">
    <property type="protein sequence ID" value="SFW13052.1"/>
    <property type="molecule type" value="Genomic_DNA"/>
</dbReference>
<evidence type="ECO:0000313" key="4">
    <source>
        <dbReference type="Proteomes" id="UP001326715"/>
    </source>
</evidence>
<accession>A0A1K1LQA0</accession>
<evidence type="ECO:0000313" key="2">
    <source>
        <dbReference type="EMBL" id="WQG89443.1"/>
    </source>
</evidence>
<evidence type="ECO:0000313" key="1">
    <source>
        <dbReference type="EMBL" id="SFW13052.1"/>
    </source>
</evidence>
<name>A0A1K1LQA0_9BACT</name>
<dbReference type="STRING" id="1004.SAMN05661012_00128"/>
<dbReference type="EMBL" id="CP140154">
    <property type="protein sequence ID" value="WQG89443.1"/>
    <property type="molecule type" value="Genomic_DNA"/>
</dbReference>
<dbReference type="AlphaFoldDB" id="A0A1K1LQA0"/>
<organism evidence="1 3">
    <name type="scientific">Chitinophaga sancti</name>
    <dbReference type="NCBI Taxonomy" id="1004"/>
    <lineage>
        <taxon>Bacteria</taxon>
        <taxon>Pseudomonadati</taxon>
        <taxon>Bacteroidota</taxon>
        <taxon>Chitinophagia</taxon>
        <taxon>Chitinophagales</taxon>
        <taxon>Chitinophagaceae</taxon>
        <taxon>Chitinophaga</taxon>
    </lineage>
</organism>
<dbReference type="RefSeq" id="WP_072356679.1">
    <property type="nucleotide sequence ID" value="NZ_CP139972.1"/>
</dbReference>
<dbReference type="Proteomes" id="UP000183788">
    <property type="component" value="Unassembled WGS sequence"/>
</dbReference>
<reference evidence="1 3" key="1">
    <citation type="submission" date="2016-11" db="EMBL/GenBank/DDBJ databases">
        <authorList>
            <person name="Jaros S."/>
            <person name="Januszkiewicz K."/>
            <person name="Wedrychowicz H."/>
        </authorList>
    </citation>
    <scope>NUCLEOTIDE SEQUENCE [LARGE SCALE GENOMIC DNA]</scope>
    <source>
        <strain evidence="1 3">DSM 784</strain>
    </source>
</reference>
<gene>
    <name evidence="1" type="ORF">SAMN05661012_00128</name>
    <name evidence="2" type="ORF">SR876_31410</name>
</gene>